<evidence type="ECO:0000313" key="1">
    <source>
        <dbReference type="EMBL" id="THC88140.1"/>
    </source>
</evidence>
<name>A0A4S3J0B2_9EURO</name>
<dbReference type="VEuPathDB" id="FungiDB:EYZ11_012419"/>
<protein>
    <submittedName>
        <fullName evidence="1">Uncharacterized protein</fullName>
    </submittedName>
</protein>
<comment type="caution">
    <text evidence="1">The sequence shown here is derived from an EMBL/GenBank/DDBJ whole genome shotgun (WGS) entry which is preliminary data.</text>
</comment>
<accession>A0A4S3J0B2</accession>
<dbReference type="AlphaFoldDB" id="A0A4S3J0B2"/>
<organism evidence="1 2">
    <name type="scientific">Aspergillus tanneri</name>
    <dbReference type="NCBI Taxonomy" id="1220188"/>
    <lineage>
        <taxon>Eukaryota</taxon>
        <taxon>Fungi</taxon>
        <taxon>Dikarya</taxon>
        <taxon>Ascomycota</taxon>
        <taxon>Pezizomycotina</taxon>
        <taxon>Eurotiomycetes</taxon>
        <taxon>Eurotiomycetidae</taxon>
        <taxon>Eurotiales</taxon>
        <taxon>Aspergillaceae</taxon>
        <taxon>Aspergillus</taxon>
        <taxon>Aspergillus subgen. Circumdati</taxon>
    </lineage>
</organism>
<sequence>MKRINGDFGDFHIIQVRLQEDHLKRKFPYLRWQWSDKLEMKEFSKIKAH</sequence>
<reference evidence="1 2" key="1">
    <citation type="submission" date="2019-03" db="EMBL/GenBank/DDBJ databases">
        <title>The genome sequence of a newly discovered highly antifungal drug resistant Aspergillus species, Aspergillus tanneri NIH 1004.</title>
        <authorList>
            <person name="Mounaud S."/>
            <person name="Singh I."/>
            <person name="Joardar V."/>
            <person name="Pakala S."/>
            <person name="Pakala S."/>
            <person name="Venepally P."/>
            <person name="Hoover J."/>
            <person name="Nierman W."/>
            <person name="Chung J."/>
            <person name="Losada L."/>
        </authorList>
    </citation>
    <scope>NUCLEOTIDE SEQUENCE [LARGE SCALE GENOMIC DNA]</scope>
    <source>
        <strain evidence="1 2">NIH1004</strain>
    </source>
</reference>
<dbReference type="Proteomes" id="UP000308092">
    <property type="component" value="Unassembled WGS sequence"/>
</dbReference>
<proteinExistence type="predicted"/>
<keyword evidence="2" id="KW-1185">Reference proteome</keyword>
<dbReference type="EMBL" id="SOSA01000929">
    <property type="protein sequence ID" value="THC88140.1"/>
    <property type="molecule type" value="Genomic_DNA"/>
</dbReference>
<evidence type="ECO:0000313" key="2">
    <source>
        <dbReference type="Proteomes" id="UP000308092"/>
    </source>
</evidence>
<gene>
    <name evidence="1" type="ORF">EYZ11_012419</name>
</gene>